<comment type="function">
    <text evidence="1">Plays a role in determining ER morphology.</text>
</comment>
<evidence type="ECO:0000256" key="1">
    <source>
        <dbReference type="RuleBase" id="RU367073"/>
    </source>
</evidence>
<keyword evidence="2" id="KW-0175">Coiled coil</keyword>
<evidence type="ECO:0000313" key="6">
    <source>
        <dbReference type="Proteomes" id="UP000193498"/>
    </source>
</evidence>
<feature type="compositionally biased region" description="Polar residues" evidence="3">
    <location>
        <begin position="160"/>
        <end position="212"/>
    </location>
</feature>
<keyword evidence="1" id="KW-0812">Transmembrane</keyword>
<keyword evidence="1" id="KW-0472">Membrane</keyword>
<keyword evidence="6" id="KW-1185">Reference proteome</keyword>
<feature type="compositionally biased region" description="Basic residues" evidence="3">
    <location>
        <begin position="413"/>
        <end position="424"/>
    </location>
</feature>
<comment type="similarity">
    <text evidence="1">Belongs to the lunapark family.</text>
</comment>
<feature type="region of interest" description="Disordered" evidence="3">
    <location>
        <begin position="145"/>
        <end position="228"/>
    </location>
</feature>
<organism evidence="5 6">
    <name type="scientific">Basidiobolus meristosporus CBS 931.73</name>
    <dbReference type="NCBI Taxonomy" id="1314790"/>
    <lineage>
        <taxon>Eukaryota</taxon>
        <taxon>Fungi</taxon>
        <taxon>Fungi incertae sedis</taxon>
        <taxon>Zoopagomycota</taxon>
        <taxon>Entomophthoromycotina</taxon>
        <taxon>Basidiobolomycetes</taxon>
        <taxon>Basidiobolales</taxon>
        <taxon>Basidiobolaceae</taxon>
        <taxon>Basidiobolus</taxon>
    </lineage>
</organism>
<comment type="caution">
    <text evidence="5">The sequence shown here is derived from an EMBL/GenBank/DDBJ whole genome shotgun (WGS) entry which is preliminary data.</text>
</comment>
<evidence type="ECO:0000259" key="4">
    <source>
        <dbReference type="Pfam" id="PF10058"/>
    </source>
</evidence>
<gene>
    <name evidence="5" type="ORF">K493DRAFT_408460</name>
</gene>
<dbReference type="InterPro" id="IPR040115">
    <property type="entry name" value="Lnp"/>
</dbReference>
<dbReference type="InParanoid" id="A0A1Y1Y5K4"/>
<proteinExistence type="inferred from homology"/>
<feature type="region of interest" description="Disordered" evidence="3">
    <location>
        <begin position="300"/>
        <end position="424"/>
    </location>
</feature>
<dbReference type="FunCoup" id="A0A1Y1Y5K4">
    <property type="interactions" value="120"/>
</dbReference>
<dbReference type="PANTHER" id="PTHR22166">
    <property type="entry name" value="ENDOPLASMIC RETICULUM JUNCTION FORMATION PROTEIN LUNAPARK"/>
    <property type="match status" value="1"/>
</dbReference>
<sequence>MGAVFSVFKHREEDNYEKILADLEDKIQKVEVRLSDIKVRERKFVLLFLIYSLFAYGLYLATYFVYLRDAQDALYIWLWKLLPAFVIPFSIYYISRGVSYWYNRKRLNEENQLENLRVKQRQKVEELKKKTAYYSTKTLLDRYDTPVKAKPGAKMPGPKSNTPQNNNRPQTRGNPTAPNSAPVNPNLRPKNQPNSLNGISSASTPAPQNPYTNGIKLPGTTPYHAPRIGASNGINSHHAFNTQRNSWYDRIIDVIVGEEGPNSKYALICKNCFAHNGLALPSEINEIQYHCPKCNFLNASRHPRTRPMQTPVTNSINTASKDQKATESTLPETPARSPAELRATKELSDNEKVSSDEHVAEDQATDTTKEQEEEEEEDEPEDAEPNQNGSHKTNQSEEAAKPPQIEPKNATFRQRKQKSRKKNE</sequence>
<dbReference type="AlphaFoldDB" id="A0A1Y1Y5K4"/>
<keyword evidence="1" id="KW-1133">Transmembrane helix</keyword>
<evidence type="ECO:0000313" key="5">
    <source>
        <dbReference type="EMBL" id="ORX93297.1"/>
    </source>
</evidence>
<feature type="domain" description="Lunapark zinc ribbon" evidence="4">
    <location>
        <begin position="247"/>
        <end position="298"/>
    </location>
</feature>
<keyword evidence="1" id="KW-0862">Zinc</keyword>
<dbReference type="GO" id="GO:0071788">
    <property type="term" value="P:endoplasmic reticulum tubular network maintenance"/>
    <property type="evidence" value="ECO:0007669"/>
    <property type="project" value="UniProtKB-UniRule"/>
</dbReference>
<name>A0A1Y1Y5K4_9FUNG</name>
<dbReference type="PANTHER" id="PTHR22166:SF12">
    <property type="entry name" value="ENDOPLASMIC RETICULUM JUNCTION FORMATION PROTEIN LUNAPARK"/>
    <property type="match status" value="1"/>
</dbReference>
<keyword evidence="1" id="KW-0256">Endoplasmic reticulum</keyword>
<dbReference type="STRING" id="1314790.A0A1Y1Y5K4"/>
<feature type="compositionally biased region" description="Basic and acidic residues" evidence="3">
    <location>
        <begin position="342"/>
        <end position="361"/>
    </location>
</feature>
<accession>A0A1Y1Y5K4</accession>
<comment type="domain">
    <text evidence="1">The C4-type zinc finger motif is necessary both for its ER three-way tubular junction localization and formation.</text>
</comment>
<feature type="transmembrane region" description="Helical" evidence="1">
    <location>
        <begin position="73"/>
        <end position="95"/>
    </location>
</feature>
<dbReference type="GO" id="GO:0098826">
    <property type="term" value="C:endoplasmic reticulum tubular network membrane"/>
    <property type="evidence" value="ECO:0007669"/>
    <property type="project" value="UniProtKB-UniRule"/>
</dbReference>
<reference evidence="5 6" key="1">
    <citation type="submission" date="2016-07" db="EMBL/GenBank/DDBJ databases">
        <title>Pervasive Adenine N6-methylation of Active Genes in Fungi.</title>
        <authorList>
            <consortium name="DOE Joint Genome Institute"/>
            <person name="Mondo S.J."/>
            <person name="Dannebaum R.O."/>
            <person name="Kuo R.C."/>
            <person name="Labutti K."/>
            <person name="Haridas S."/>
            <person name="Kuo A."/>
            <person name="Salamov A."/>
            <person name="Ahrendt S.R."/>
            <person name="Lipzen A."/>
            <person name="Sullivan W."/>
            <person name="Andreopoulos W.B."/>
            <person name="Clum A."/>
            <person name="Lindquist E."/>
            <person name="Daum C."/>
            <person name="Ramamoorthy G.K."/>
            <person name="Gryganskyi A."/>
            <person name="Culley D."/>
            <person name="Magnuson J.K."/>
            <person name="James T.Y."/>
            <person name="O'Malley M.A."/>
            <person name="Stajich J.E."/>
            <person name="Spatafora J.W."/>
            <person name="Visel A."/>
            <person name="Grigoriev I.V."/>
        </authorList>
    </citation>
    <scope>NUCLEOTIDE SEQUENCE [LARGE SCALE GENOMIC DNA]</scope>
    <source>
        <strain evidence="5 6">CBS 931.73</strain>
    </source>
</reference>
<evidence type="ECO:0000256" key="3">
    <source>
        <dbReference type="SAM" id="MobiDB-lite"/>
    </source>
</evidence>
<feature type="coiled-coil region" evidence="2">
    <location>
        <begin position="13"/>
        <end position="40"/>
    </location>
</feature>
<feature type="compositionally biased region" description="Acidic residues" evidence="3">
    <location>
        <begin position="371"/>
        <end position="384"/>
    </location>
</feature>
<keyword evidence="1" id="KW-0479">Metal-binding</keyword>
<feature type="compositionally biased region" description="Polar residues" evidence="3">
    <location>
        <begin position="307"/>
        <end position="331"/>
    </location>
</feature>
<dbReference type="GO" id="GO:0008270">
    <property type="term" value="F:zinc ion binding"/>
    <property type="evidence" value="ECO:0007669"/>
    <property type="project" value="UniProtKB-KW"/>
</dbReference>
<comment type="subcellular location">
    <subcellularLocation>
        <location evidence="1">Endoplasmic reticulum membrane</location>
        <topology evidence="1">Multi-pass membrane protein</topology>
    </subcellularLocation>
</comment>
<feature type="transmembrane region" description="Helical" evidence="1">
    <location>
        <begin position="44"/>
        <end position="67"/>
    </location>
</feature>
<keyword evidence="1" id="KW-0863">Zinc-finger</keyword>
<protein>
    <recommendedName>
        <fullName evidence="1">Endoplasmic reticulum junction formation protein lunapark</fullName>
    </recommendedName>
</protein>
<dbReference type="Proteomes" id="UP000193498">
    <property type="component" value="Unassembled WGS sequence"/>
</dbReference>
<dbReference type="EMBL" id="MCFE01000240">
    <property type="protein sequence ID" value="ORX93297.1"/>
    <property type="molecule type" value="Genomic_DNA"/>
</dbReference>
<dbReference type="Pfam" id="PF10058">
    <property type="entry name" value="Zn_ribbon_10"/>
    <property type="match status" value="1"/>
</dbReference>
<feature type="compositionally biased region" description="Low complexity" evidence="3">
    <location>
        <begin position="148"/>
        <end position="159"/>
    </location>
</feature>
<dbReference type="OrthoDB" id="1725934at2759"/>
<evidence type="ECO:0000256" key="2">
    <source>
        <dbReference type="SAM" id="Coils"/>
    </source>
</evidence>
<dbReference type="GO" id="GO:1903373">
    <property type="term" value="P:positive regulation of endoplasmic reticulum tubular network organization"/>
    <property type="evidence" value="ECO:0007669"/>
    <property type="project" value="UniProtKB-UniRule"/>
</dbReference>
<dbReference type="InterPro" id="IPR019273">
    <property type="entry name" value="Lunapark_Znf"/>
</dbReference>